<name>A0A1I2XPX6_9SPHI</name>
<accession>A0A1I2XPX6</accession>
<reference evidence="2 3" key="1">
    <citation type="submission" date="2016-10" db="EMBL/GenBank/DDBJ databases">
        <authorList>
            <person name="de Groot N.N."/>
        </authorList>
    </citation>
    <scope>NUCLEOTIDE SEQUENCE [LARGE SCALE GENOMIC DNA]</scope>
    <source>
        <strain evidence="2 3">DSM 18684</strain>
    </source>
</reference>
<gene>
    <name evidence="2" type="ORF">SAMN04489864_105321</name>
</gene>
<dbReference type="EMBL" id="FOPP01000005">
    <property type="protein sequence ID" value="SFH14121.1"/>
    <property type="molecule type" value="Genomic_DNA"/>
</dbReference>
<evidence type="ECO:0008006" key="4">
    <source>
        <dbReference type="Google" id="ProtNLM"/>
    </source>
</evidence>
<evidence type="ECO:0000313" key="2">
    <source>
        <dbReference type="EMBL" id="SFH14121.1"/>
    </source>
</evidence>
<organism evidence="2 3">
    <name type="scientific">Pedobacter insulae</name>
    <dbReference type="NCBI Taxonomy" id="414048"/>
    <lineage>
        <taxon>Bacteria</taxon>
        <taxon>Pseudomonadati</taxon>
        <taxon>Bacteroidota</taxon>
        <taxon>Sphingobacteriia</taxon>
        <taxon>Sphingobacteriales</taxon>
        <taxon>Sphingobacteriaceae</taxon>
        <taxon>Pedobacter</taxon>
    </lineage>
</organism>
<feature type="region of interest" description="Disordered" evidence="1">
    <location>
        <begin position="222"/>
        <end position="241"/>
    </location>
</feature>
<evidence type="ECO:0000256" key="1">
    <source>
        <dbReference type="SAM" id="MobiDB-lite"/>
    </source>
</evidence>
<keyword evidence="3" id="KW-1185">Reference proteome</keyword>
<dbReference type="STRING" id="414048.SAMN04489864_105321"/>
<feature type="non-terminal residue" evidence="2">
    <location>
        <position position="1"/>
    </location>
</feature>
<proteinExistence type="predicted"/>
<dbReference type="AlphaFoldDB" id="A0A1I2XPX6"/>
<evidence type="ECO:0000313" key="3">
    <source>
        <dbReference type="Proteomes" id="UP000199666"/>
    </source>
</evidence>
<dbReference type="Proteomes" id="UP000199666">
    <property type="component" value="Unassembled WGS sequence"/>
</dbReference>
<dbReference type="RefSeq" id="WP_177217103.1">
    <property type="nucleotide sequence ID" value="NZ_FOPP01000005.1"/>
</dbReference>
<protein>
    <recommendedName>
        <fullName evidence="4">SprT-like family protein</fullName>
    </recommendedName>
</protein>
<sequence length="521" mass="56906">IDPARKKEMLNYKNGPKVEIINLAQFQKKANLSALGSLKQEFMTALSSKSKKMSIHTDQTYLGFSIATDSIKVIKANGHTMYVFPVELPSKRAVAFQNLTIDEGPDGTIAFVNTYTPTKKWIAEWRKGHSGKFEGDISITYLNLNNGTVPKTTTASTKSGIKKPNTSLVAQICTSIDYFYEIPYACGSGQHAPWDTGCYLEGDARAGYVYIEYRVTTCVDAPNPGDGSGGTTPTPPGDYNPCPDDPPLVSSKKTLRNKVMVLPPTDCDEVVDCAGVMGGSAYVNPNCGTCMGGTTGITACPPEIRDSLLNDCMKSVLSDIKDHNGLVNGLIRTFTNDDPKYKWNLISGSTSPGTLATTSYWNRTTNTVTTTINNIEFINGSNLAIAKTLLHEGVHAYLVAYFANDTVNATKEYANLVDEFNKKKRPDLNEIHHNEMTRLFVSQIAISLSEYGDSKGYTFSTTLEKSRFYHDLAWGGLFDTKAFQEFPADVQLRIKNLISIEQTGKNLNGVTQPKKGAAGGC</sequence>